<dbReference type="Pfam" id="PF04404">
    <property type="entry name" value="ERF"/>
    <property type="match status" value="1"/>
</dbReference>
<organism evidence="1 2">
    <name type="scientific">Bacillus licheniformis</name>
    <dbReference type="NCBI Taxonomy" id="1402"/>
    <lineage>
        <taxon>Bacteria</taxon>
        <taxon>Bacillati</taxon>
        <taxon>Bacillota</taxon>
        <taxon>Bacilli</taxon>
        <taxon>Bacillales</taxon>
        <taxon>Bacillaceae</taxon>
        <taxon>Bacillus</taxon>
    </lineage>
</organism>
<dbReference type="Proteomes" id="UP000595038">
    <property type="component" value="Chromosome"/>
</dbReference>
<dbReference type="InterPro" id="IPR007499">
    <property type="entry name" value="ERF_bacteria_virus"/>
</dbReference>
<dbReference type="RefSeq" id="WP_016885860.1">
    <property type="nucleotide sequence ID" value="NZ_CP065647.1"/>
</dbReference>
<evidence type="ECO:0000313" key="1">
    <source>
        <dbReference type="EMBL" id="QPR72021.1"/>
    </source>
</evidence>
<dbReference type="EMBL" id="CP065647">
    <property type="protein sequence ID" value="QPR72021.1"/>
    <property type="molecule type" value="Genomic_DNA"/>
</dbReference>
<accession>A0AB37GIQ3</accession>
<gene>
    <name evidence="1" type="ORF">I6G80_19710</name>
</gene>
<proteinExistence type="predicted"/>
<sequence length="210" mass="23736">MNIYQKLVEVRKAVPYLKKSNQGHQYNYTGSSQVVGAIREKIDELGLLLIPAIVDKKVTAEKNGNRITYFTELDIEYTWVNVEKPDETIKTTFYAQGIDIGGEKGVGKALTYAEKYFLLKQFNVPTDQDDPDAFQQKVESSKPPEMITQEQKDEIQSLAQSYVDLRGEGSVKLVLTGLEIADFDKVPKSVADQKIRKLKQWIAKAEKQSA</sequence>
<reference evidence="1 2" key="1">
    <citation type="submission" date="2020-12" db="EMBL/GenBank/DDBJ databases">
        <title>FDA dAtabase for Regulatory Grade micrObial Sequences (FDA-ARGOS): Supporting development and validation of Infectious Disease Dx tests.</title>
        <authorList>
            <person name="Nelson B."/>
            <person name="Plummer A."/>
            <person name="Tallon L."/>
            <person name="Sadzewicz L."/>
            <person name="Zhao X."/>
            <person name="Boylan J."/>
            <person name="Ott S."/>
            <person name="Bowen H."/>
            <person name="Vavikolanu K."/>
            <person name="Mehta A."/>
            <person name="Aluvathingal J."/>
            <person name="Nadendla S."/>
            <person name="Myers T."/>
            <person name="Yan Y."/>
            <person name="Sichtig H."/>
        </authorList>
    </citation>
    <scope>NUCLEOTIDE SEQUENCE [LARGE SCALE GENOMIC DNA]</scope>
    <source>
        <strain evidence="1 2">FDAARGOS_923</strain>
    </source>
</reference>
<name>A0AB37GIQ3_BACLI</name>
<dbReference type="AlphaFoldDB" id="A0AB37GIQ3"/>
<evidence type="ECO:0000313" key="2">
    <source>
        <dbReference type="Proteomes" id="UP000595038"/>
    </source>
</evidence>
<protein>
    <submittedName>
        <fullName evidence="1">ERF family protein</fullName>
    </submittedName>
</protein>